<dbReference type="Proteomes" id="UP001152561">
    <property type="component" value="Unassembled WGS sequence"/>
</dbReference>
<reference evidence="5" key="1">
    <citation type="journal article" date="2023" name="Proc. Natl. Acad. Sci. U.S.A.">
        <title>Genomic and structural basis for evolution of tropane alkaloid biosynthesis.</title>
        <authorList>
            <person name="Wanga Y.-J."/>
            <person name="Taina T."/>
            <person name="Yua J.-Y."/>
            <person name="Lia J."/>
            <person name="Xua B."/>
            <person name="Chenc J."/>
            <person name="D'Auriad J.C."/>
            <person name="Huanga J.-P."/>
            <person name="Huanga S.-X."/>
        </authorList>
    </citation>
    <scope>NUCLEOTIDE SEQUENCE [LARGE SCALE GENOMIC DNA]</scope>
    <source>
        <strain evidence="5">cv. KIB-2019</strain>
    </source>
</reference>
<dbReference type="OrthoDB" id="286301at2759"/>
<accession>A0A9Q1R0C0</accession>
<organism evidence="4 5">
    <name type="scientific">Anisodus acutangulus</name>
    <dbReference type="NCBI Taxonomy" id="402998"/>
    <lineage>
        <taxon>Eukaryota</taxon>
        <taxon>Viridiplantae</taxon>
        <taxon>Streptophyta</taxon>
        <taxon>Embryophyta</taxon>
        <taxon>Tracheophyta</taxon>
        <taxon>Spermatophyta</taxon>
        <taxon>Magnoliopsida</taxon>
        <taxon>eudicotyledons</taxon>
        <taxon>Gunneridae</taxon>
        <taxon>Pentapetalae</taxon>
        <taxon>asterids</taxon>
        <taxon>lamiids</taxon>
        <taxon>Solanales</taxon>
        <taxon>Solanaceae</taxon>
        <taxon>Solanoideae</taxon>
        <taxon>Hyoscyameae</taxon>
        <taxon>Anisodus</taxon>
    </lineage>
</organism>
<sequence>MKRRGHFTKDPIKFLCVVVSVACTLVLCLSVLKLNEIPVRSSNTIKRVKINPTGGGGVGKLGEIVMGMLPQDLGFTLFLPSEKAFERDLGLGPSDLVGDKGNDTHAILTRVLGFSAVARRIYTDDVQSGKEIDYDSISGYTLYITKDSDGSLIVNRIASEMVNIRRGKIVVHVMDGVIMDSEFEQSVRPAERFNLYQLQTLSNEYKSVHRNIWEHLRGVHQGKATSAFHYTQALKDRSQHNYHVSALARLRMLLAFKVNV</sequence>
<dbReference type="AlphaFoldDB" id="A0A9Q1R0C0"/>
<evidence type="ECO:0000256" key="2">
    <source>
        <dbReference type="SAM" id="Phobius"/>
    </source>
</evidence>
<dbReference type="Pfam" id="PF02469">
    <property type="entry name" value="Fasciclin"/>
    <property type="match status" value="1"/>
</dbReference>
<evidence type="ECO:0000313" key="5">
    <source>
        <dbReference type="Proteomes" id="UP001152561"/>
    </source>
</evidence>
<dbReference type="PANTHER" id="PTHR37232">
    <property type="entry name" value="FASCICLIN DOMAIN PROTEIN"/>
    <property type="match status" value="1"/>
</dbReference>
<keyword evidence="2" id="KW-1133">Transmembrane helix</keyword>
<dbReference type="EMBL" id="JAJAGQ010000018">
    <property type="protein sequence ID" value="KAJ8535439.1"/>
    <property type="molecule type" value="Genomic_DNA"/>
</dbReference>
<evidence type="ECO:0000256" key="1">
    <source>
        <dbReference type="ARBA" id="ARBA00007843"/>
    </source>
</evidence>
<dbReference type="SUPFAM" id="SSF82153">
    <property type="entry name" value="FAS1 domain"/>
    <property type="match status" value="1"/>
</dbReference>
<dbReference type="PANTHER" id="PTHR37232:SF2">
    <property type="entry name" value="FAS1 DOMAIN-CONTAINING PROTEIN"/>
    <property type="match status" value="1"/>
</dbReference>
<comment type="similarity">
    <text evidence="1">Belongs to the fasciclin-like AGP family.</text>
</comment>
<keyword evidence="2" id="KW-0812">Transmembrane</keyword>
<evidence type="ECO:0000313" key="4">
    <source>
        <dbReference type="EMBL" id="KAJ8535439.1"/>
    </source>
</evidence>
<feature type="domain" description="FAS1" evidence="3">
    <location>
        <begin position="28"/>
        <end position="178"/>
    </location>
</feature>
<protein>
    <recommendedName>
        <fullName evidence="3">FAS1 domain-containing protein</fullName>
    </recommendedName>
</protein>
<proteinExistence type="inferred from homology"/>
<keyword evidence="2" id="KW-0472">Membrane</keyword>
<keyword evidence="5" id="KW-1185">Reference proteome</keyword>
<gene>
    <name evidence="4" type="ORF">K7X08_023159</name>
</gene>
<dbReference type="PROSITE" id="PS50213">
    <property type="entry name" value="FAS1"/>
    <property type="match status" value="1"/>
</dbReference>
<name>A0A9Q1R0C0_9SOLA</name>
<feature type="transmembrane region" description="Helical" evidence="2">
    <location>
        <begin position="12"/>
        <end position="32"/>
    </location>
</feature>
<comment type="caution">
    <text evidence="4">The sequence shown here is derived from an EMBL/GenBank/DDBJ whole genome shotgun (WGS) entry which is preliminary data.</text>
</comment>
<dbReference type="InterPro" id="IPR000782">
    <property type="entry name" value="FAS1_domain"/>
</dbReference>
<evidence type="ECO:0000259" key="3">
    <source>
        <dbReference type="PROSITE" id="PS50213"/>
    </source>
</evidence>
<dbReference type="InterPro" id="IPR036378">
    <property type="entry name" value="FAS1_dom_sf"/>
</dbReference>
<dbReference type="Gene3D" id="2.30.180.10">
    <property type="entry name" value="FAS1 domain"/>
    <property type="match status" value="1"/>
</dbReference>